<evidence type="ECO:0000313" key="2">
    <source>
        <dbReference type="Proteomes" id="UP000265703"/>
    </source>
</evidence>
<gene>
    <name evidence="1" type="ORF">C1645_811853</name>
</gene>
<proteinExistence type="predicted"/>
<comment type="caution">
    <text evidence="1">The sequence shown here is derived from an EMBL/GenBank/DDBJ whole genome shotgun (WGS) entry which is preliminary data.</text>
</comment>
<organism evidence="1 2">
    <name type="scientific">Glomus cerebriforme</name>
    <dbReference type="NCBI Taxonomy" id="658196"/>
    <lineage>
        <taxon>Eukaryota</taxon>
        <taxon>Fungi</taxon>
        <taxon>Fungi incertae sedis</taxon>
        <taxon>Mucoromycota</taxon>
        <taxon>Glomeromycotina</taxon>
        <taxon>Glomeromycetes</taxon>
        <taxon>Glomerales</taxon>
        <taxon>Glomeraceae</taxon>
        <taxon>Glomus</taxon>
    </lineage>
</organism>
<sequence>MSGGSSNGSSPICINDLYSSIEVSQFSVRYWKVGTGSSSSSVQNGRKMVLCAFSSILESETVLLAFRLTLLQFGYLELGNGIEVSS</sequence>
<dbReference type="Proteomes" id="UP000265703">
    <property type="component" value="Unassembled WGS sequence"/>
</dbReference>
<dbReference type="AlphaFoldDB" id="A0A397TMC2"/>
<dbReference type="EMBL" id="QKYT01000007">
    <property type="protein sequence ID" value="RIA99112.1"/>
    <property type="molecule type" value="Genomic_DNA"/>
</dbReference>
<accession>A0A397TMC2</accession>
<evidence type="ECO:0000313" key="1">
    <source>
        <dbReference type="EMBL" id="RIA99112.1"/>
    </source>
</evidence>
<reference evidence="1 2" key="1">
    <citation type="submission" date="2018-06" db="EMBL/GenBank/DDBJ databases">
        <title>Comparative genomics reveals the genomic features of Rhizophagus irregularis, R. cerebriforme, R. diaphanum and Gigaspora rosea, and their symbiotic lifestyle signature.</title>
        <authorList>
            <person name="Morin E."/>
            <person name="San Clemente H."/>
            <person name="Chen E.C.H."/>
            <person name="De La Providencia I."/>
            <person name="Hainaut M."/>
            <person name="Kuo A."/>
            <person name="Kohler A."/>
            <person name="Murat C."/>
            <person name="Tang N."/>
            <person name="Roy S."/>
            <person name="Loubradou J."/>
            <person name="Henrissat B."/>
            <person name="Grigoriev I.V."/>
            <person name="Corradi N."/>
            <person name="Roux C."/>
            <person name="Martin F.M."/>
        </authorList>
    </citation>
    <scope>NUCLEOTIDE SEQUENCE [LARGE SCALE GENOMIC DNA]</scope>
    <source>
        <strain evidence="1 2">DAOM 227022</strain>
    </source>
</reference>
<protein>
    <submittedName>
        <fullName evidence="1">Uncharacterized protein</fullName>
    </submittedName>
</protein>
<name>A0A397TMC2_9GLOM</name>
<keyword evidence="2" id="KW-1185">Reference proteome</keyword>